<evidence type="ECO:0000313" key="3">
    <source>
        <dbReference type="RefSeq" id="XP_009803835.1"/>
    </source>
</evidence>
<feature type="region of interest" description="Disordered" evidence="1">
    <location>
        <begin position="32"/>
        <end position="67"/>
    </location>
</feature>
<reference evidence="3" key="2">
    <citation type="submission" date="2025-08" db="UniProtKB">
        <authorList>
            <consortium name="RefSeq"/>
        </authorList>
    </citation>
    <scope>IDENTIFICATION</scope>
    <source>
        <tissue evidence="3">Leaf</tissue>
    </source>
</reference>
<keyword evidence="2" id="KW-1185">Reference proteome</keyword>
<accession>A0A1U7YYN7</accession>
<feature type="compositionally biased region" description="Basic residues" evidence="1">
    <location>
        <begin position="56"/>
        <end position="67"/>
    </location>
</feature>
<dbReference type="PANTHER" id="PTHR48302:SF4">
    <property type="entry name" value="DUF1985 DOMAIN-CONTAINING PROTEIN"/>
    <property type="match status" value="1"/>
</dbReference>
<evidence type="ECO:0000256" key="1">
    <source>
        <dbReference type="SAM" id="MobiDB-lite"/>
    </source>
</evidence>
<dbReference type="RefSeq" id="XP_009803835.1">
    <property type="nucleotide sequence ID" value="XM_009805533.1"/>
</dbReference>
<dbReference type="AlphaFoldDB" id="A0A1U7YYN7"/>
<dbReference type="Proteomes" id="UP000189701">
    <property type="component" value="Unplaced"/>
</dbReference>
<dbReference type="PANTHER" id="PTHR48302">
    <property type="entry name" value="ULP1 PROTEASE FAMILY, C-TERMINAL CATALYTIC DOMAIN CONTAINING PROTEIN"/>
    <property type="match status" value="1"/>
</dbReference>
<dbReference type="OrthoDB" id="1305687at2759"/>
<evidence type="ECO:0000313" key="2">
    <source>
        <dbReference type="Proteomes" id="UP000189701"/>
    </source>
</evidence>
<gene>
    <name evidence="3" type="primary">LOC104249158</name>
</gene>
<name>A0A1U7YYN7_NICSY</name>
<protein>
    <submittedName>
        <fullName evidence="3">Uncharacterized protein LOC104249158</fullName>
    </submittedName>
</protein>
<reference evidence="2" key="1">
    <citation type="journal article" date="2013" name="Genome Biol.">
        <title>Reference genomes and transcriptomes of Nicotiana sylvestris and Nicotiana tomentosiformis.</title>
        <authorList>
            <person name="Sierro N."/>
            <person name="Battey J.N."/>
            <person name="Ouadi S."/>
            <person name="Bovet L."/>
            <person name="Goepfert S."/>
            <person name="Bakaher N."/>
            <person name="Peitsch M.C."/>
            <person name="Ivanov N.V."/>
        </authorList>
    </citation>
    <scope>NUCLEOTIDE SEQUENCE [LARGE SCALE GENOMIC DNA]</scope>
</reference>
<sequence length="244" mass="27633">MRSKHLHDVDASRVDKLVEKQLKRKGKELSVDDDFVDDSPKVPSVKKPKVSPSSSKPKKKKPSKKVPKLVHQKISIKVIESVRHRLNPHVHSYLIRGCSLALQVWLYECCSSVSTELATRCSESIPRILRWSATKGQIWLTAIEEKMIKPEWIKFTNMIESGEELGVLNLPDKIQYEDEHGAQPSHVPTAASPSFEPKYTDCQEDIESVSSKLMKLEKGIVQVDGKLDAFRKAVFRNSQAFESS</sequence>
<organism evidence="2 3">
    <name type="scientific">Nicotiana sylvestris</name>
    <name type="common">Wood tobacco</name>
    <name type="synonym">South American tobacco</name>
    <dbReference type="NCBI Taxonomy" id="4096"/>
    <lineage>
        <taxon>Eukaryota</taxon>
        <taxon>Viridiplantae</taxon>
        <taxon>Streptophyta</taxon>
        <taxon>Embryophyta</taxon>
        <taxon>Tracheophyta</taxon>
        <taxon>Spermatophyta</taxon>
        <taxon>Magnoliopsida</taxon>
        <taxon>eudicotyledons</taxon>
        <taxon>Gunneridae</taxon>
        <taxon>Pentapetalae</taxon>
        <taxon>asterids</taxon>
        <taxon>lamiids</taxon>
        <taxon>Solanales</taxon>
        <taxon>Solanaceae</taxon>
        <taxon>Nicotianoideae</taxon>
        <taxon>Nicotianeae</taxon>
        <taxon>Nicotiana</taxon>
    </lineage>
</organism>
<proteinExistence type="predicted"/>